<dbReference type="NCBIfam" id="NF045682">
    <property type="entry name" value="DVU0772_fam"/>
    <property type="match status" value="1"/>
</dbReference>
<evidence type="ECO:0000313" key="2">
    <source>
        <dbReference type="Proteomes" id="UP000318307"/>
    </source>
</evidence>
<organism evidence="1 2">
    <name type="scientific">Desulfobotulus alkaliphilus</name>
    <dbReference type="NCBI Taxonomy" id="622671"/>
    <lineage>
        <taxon>Bacteria</taxon>
        <taxon>Pseudomonadati</taxon>
        <taxon>Thermodesulfobacteriota</taxon>
        <taxon>Desulfobacteria</taxon>
        <taxon>Desulfobacterales</taxon>
        <taxon>Desulfobacteraceae</taxon>
        <taxon>Desulfobotulus</taxon>
    </lineage>
</organism>
<dbReference type="RefSeq" id="WP_144685392.1">
    <property type="nucleotide sequence ID" value="NZ_VLLC01000017.1"/>
</dbReference>
<sequence>MIAIEELKNDINLLNEIDWELTPEDAVNLYLEWGGIWKPGGLRYSVRGKHDKSFYFTVNTWEDPPVIYLIRRNSEEAVELARIPLPPGLKESFLESIGYNRGVYALEGEVKEWLLKKLYH</sequence>
<dbReference type="OrthoDB" id="5471332at2"/>
<dbReference type="Proteomes" id="UP000318307">
    <property type="component" value="Unassembled WGS sequence"/>
</dbReference>
<reference evidence="1 2" key="1">
    <citation type="submission" date="2019-07" db="EMBL/GenBank/DDBJ databases">
        <title>Genome sequencing of 100 strains of the haloalkaliphilic chemolithoautotrophic sulfur-oxidizing bacterium Thioalkalivibrio.</title>
        <authorList>
            <person name="Muyzer G."/>
        </authorList>
    </citation>
    <scope>NUCLEOTIDE SEQUENCE [LARGE SCALE GENOMIC DNA]</scope>
    <source>
        <strain evidence="1 2">ASO4-4</strain>
    </source>
</reference>
<comment type="caution">
    <text evidence="1">The sequence shown here is derived from an EMBL/GenBank/DDBJ whole genome shotgun (WGS) entry which is preliminary data.</text>
</comment>
<dbReference type="AlphaFoldDB" id="A0A562RNQ9"/>
<accession>A0A562RNQ9</accession>
<dbReference type="InterPro" id="IPR059223">
    <property type="entry name" value="DVU0772-like"/>
</dbReference>
<protein>
    <submittedName>
        <fullName evidence="1">Uncharacterized protein</fullName>
    </submittedName>
</protein>
<proteinExistence type="predicted"/>
<dbReference type="EMBL" id="VLLC01000017">
    <property type="protein sequence ID" value="TWI70705.1"/>
    <property type="molecule type" value="Genomic_DNA"/>
</dbReference>
<keyword evidence="2" id="KW-1185">Reference proteome</keyword>
<evidence type="ECO:0000313" key="1">
    <source>
        <dbReference type="EMBL" id="TWI70705.1"/>
    </source>
</evidence>
<gene>
    <name evidence="1" type="ORF">LZ24_02275</name>
</gene>
<name>A0A562RNQ9_9BACT</name>